<name>A0A9D4YW13_CHLVU</name>
<feature type="compositionally biased region" description="Low complexity" evidence="1">
    <location>
        <begin position="163"/>
        <end position="175"/>
    </location>
</feature>
<reference evidence="2" key="2">
    <citation type="submission" date="2020-11" db="EMBL/GenBank/DDBJ databases">
        <authorList>
            <person name="Cecchin M."/>
            <person name="Marcolungo L."/>
            <person name="Rossato M."/>
            <person name="Girolomoni L."/>
            <person name="Cosentino E."/>
            <person name="Cuine S."/>
            <person name="Li-Beisson Y."/>
            <person name="Delledonne M."/>
            <person name="Ballottari M."/>
        </authorList>
    </citation>
    <scope>NUCLEOTIDE SEQUENCE</scope>
    <source>
        <strain evidence="2">211/11P</strain>
        <tissue evidence="2">Whole cell</tissue>
    </source>
</reference>
<dbReference type="Proteomes" id="UP001055712">
    <property type="component" value="Unassembled WGS sequence"/>
</dbReference>
<dbReference type="AlphaFoldDB" id="A0A9D4YW13"/>
<sequence length="321" mass="34387">MSPPAGGDHPWPSWFQDTVQHAQLLTNRSLRSYLLAHSAERWPEVVKATLLYGVLCLQRDFPGQPTLDLLQLQLASRRLHSEAAIKSALPQIRSQFETLEADVGGFMAELGPANCSSDRCGSVAATKGEVAAGHQHGSATCMASRRGAQPSAKPAPATRDDAAGGFAPAAPATAARKPRGKAVYPDWWPKDSVAAAAAARRALSAANTRPQPRLAYSRPRAEAPSVTRDDLPTAAFLLVPPRVDNRSGGSGAANHMRQARPTVKLQHAQRLKLQEYENERRGRGGEATDALPFAPADPAAGEVQHAYDPASVAKWRQHFGL</sequence>
<reference evidence="2" key="1">
    <citation type="journal article" date="2019" name="Plant J.">
        <title>Chlorella vulgaris genome assembly and annotation reveals the molecular basis for metabolic acclimation to high light conditions.</title>
        <authorList>
            <person name="Cecchin M."/>
            <person name="Marcolungo L."/>
            <person name="Rossato M."/>
            <person name="Girolomoni L."/>
            <person name="Cosentino E."/>
            <person name="Cuine S."/>
            <person name="Li-Beisson Y."/>
            <person name="Delledonne M."/>
            <person name="Ballottari M."/>
        </authorList>
    </citation>
    <scope>NUCLEOTIDE SEQUENCE</scope>
    <source>
        <strain evidence="2">211/11P</strain>
    </source>
</reference>
<organism evidence="2 3">
    <name type="scientific">Chlorella vulgaris</name>
    <name type="common">Green alga</name>
    <dbReference type="NCBI Taxonomy" id="3077"/>
    <lineage>
        <taxon>Eukaryota</taxon>
        <taxon>Viridiplantae</taxon>
        <taxon>Chlorophyta</taxon>
        <taxon>core chlorophytes</taxon>
        <taxon>Trebouxiophyceae</taxon>
        <taxon>Chlorellales</taxon>
        <taxon>Chlorellaceae</taxon>
        <taxon>Chlorella clade</taxon>
        <taxon>Chlorella</taxon>
    </lineage>
</organism>
<dbReference type="EMBL" id="SIDB01000008">
    <property type="protein sequence ID" value="KAI3429532.1"/>
    <property type="molecule type" value="Genomic_DNA"/>
</dbReference>
<proteinExistence type="predicted"/>
<protein>
    <submittedName>
        <fullName evidence="2">Uncharacterized protein</fullName>
    </submittedName>
</protein>
<feature type="region of interest" description="Disordered" evidence="1">
    <location>
        <begin position="143"/>
        <end position="177"/>
    </location>
</feature>
<feature type="region of interest" description="Disordered" evidence="1">
    <location>
        <begin position="204"/>
        <end position="227"/>
    </location>
</feature>
<dbReference type="OrthoDB" id="515711at2759"/>
<evidence type="ECO:0000313" key="2">
    <source>
        <dbReference type="EMBL" id="KAI3429532.1"/>
    </source>
</evidence>
<feature type="region of interest" description="Disordered" evidence="1">
    <location>
        <begin position="241"/>
        <end position="262"/>
    </location>
</feature>
<comment type="caution">
    <text evidence="2">The sequence shown here is derived from an EMBL/GenBank/DDBJ whole genome shotgun (WGS) entry which is preliminary data.</text>
</comment>
<gene>
    <name evidence="2" type="ORF">D9Q98_005620</name>
</gene>
<evidence type="ECO:0000256" key="1">
    <source>
        <dbReference type="SAM" id="MobiDB-lite"/>
    </source>
</evidence>
<accession>A0A9D4YW13</accession>
<evidence type="ECO:0000313" key="3">
    <source>
        <dbReference type="Proteomes" id="UP001055712"/>
    </source>
</evidence>
<keyword evidence="3" id="KW-1185">Reference proteome</keyword>